<gene>
    <name evidence="1" type="ORF">JQ615_24755</name>
</gene>
<comment type="caution">
    <text evidence="1">The sequence shown here is derived from an EMBL/GenBank/DDBJ whole genome shotgun (WGS) entry which is preliminary data.</text>
</comment>
<evidence type="ECO:0000313" key="2">
    <source>
        <dbReference type="Proteomes" id="UP001315278"/>
    </source>
</evidence>
<keyword evidence="2" id="KW-1185">Reference proteome</keyword>
<accession>A0ABS5FP73</accession>
<dbReference type="RefSeq" id="WP_212493816.1">
    <property type="nucleotide sequence ID" value="NZ_JAFCJH010000028.1"/>
</dbReference>
<sequence>MADDEERVSARARRCDPGELGDDFGSTASARTSAACICSHISASVAACRIRLRFAYERAWKTTEQIAHSAILAGDRLASSAKIGRQGVAVARYTIVI</sequence>
<dbReference type="EMBL" id="JAFCJH010000028">
    <property type="protein sequence ID" value="MBR0798604.1"/>
    <property type="molecule type" value="Genomic_DNA"/>
</dbReference>
<evidence type="ECO:0000313" key="1">
    <source>
        <dbReference type="EMBL" id="MBR0798604.1"/>
    </source>
</evidence>
<protein>
    <submittedName>
        <fullName evidence="1">Uncharacterized protein</fullName>
    </submittedName>
</protein>
<name>A0ABS5FP73_9BRAD</name>
<dbReference type="Proteomes" id="UP001315278">
    <property type="component" value="Unassembled WGS sequence"/>
</dbReference>
<proteinExistence type="predicted"/>
<reference evidence="2" key="1">
    <citation type="journal article" date="2021" name="ISME J.">
        <title>Evolutionary origin and ecological implication of a unique nif island in free-living Bradyrhizobium lineages.</title>
        <authorList>
            <person name="Tao J."/>
        </authorList>
    </citation>
    <scope>NUCLEOTIDE SEQUENCE [LARGE SCALE GENOMIC DNA]</scope>
    <source>
        <strain evidence="2">SZCCT0434</strain>
    </source>
</reference>
<organism evidence="1 2">
    <name type="scientific">Bradyrhizobium jicamae</name>
    <dbReference type="NCBI Taxonomy" id="280332"/>
    <lineage>
        <taxon>Bacteria</taxon>
        <taxon>Pseudomonadati</taxon>
        <taxon>Pseudomonadota</taxon>
        <taxon>Alphaproteobacteria</taxon>
        <taxon>Hyphomicrobiales</taxon>
        <taxon>Nitrobacteraceae</taxon>
        <taxon>Bradyrhizobium</taxon>
    </lineage>
</organism>